<dbReference type="Pfam" id="PF25154">
    <property type="entry name" value="TPR_AP5Z1_C"/>
    <property type="match status" value="1"/>
</dbReference>
<accession>A0A1X7VVH8</accession>
<proteinExistence type="predicted"/>
<dbReference type="Pfam" id="PF14764">
    <property type="entry name" value="SPG48"/>
    <property type="match status" value="1"/>
</dbReference>
<evidence type="ECO:0000259" key="3">
    <source>
        <dbReference type="Pfam" id="PF25153"/>
    </source>
</evidence>
<dbReference type="Proteomes" id="UP000007879">
    <property type="component" value="Unassembled WGS sequence"/>
</dbReference>
<evidence type="ECO:0000313" key="5">
    <source>
        <dbReference type="EnsemblMetazoa" id="Aqu2.1.43408_001"/>
    </source>
</evidence>
<dbReference type="InterPro" id="IPR028222">
    <property type="entry name" value="AP5Z1"/>
</dbReference>
<organism evidence="5">
    <name type="scientific">Amphimedon queenslandica</name>
    <name type="common">Sponge</name>
    <dbReference type="NCBI Taxonomy" id="400682"/>
    <lineage>
        <taxon>Eukaryota</taxon>
        <taxon>Metazoa</taxon>
        <taxon>Porifera</taxon>
        <taxon>Demospongiae</taxon>
        <taxon>Heteroscleromorpha</taxon>
        <taxon>Haplosclerida</taxon>
        <taxon>Niphatidae</taxon>
        <taxon>Amphimedon</taxon>
    </lineage>
</organism>
<reference evidence="5" key="2">
    <citation type="submission" date="2017-05" db="UniProtKB">
        <authorList>
            <consortium name="EnsemblMetazoa"/>
        </authorList>
    </citation>
    <scope>IDENTIFICATION</scope>
</reference>
<evidence type="ECO:0000313" key="6">
    <source>
        <dbReference type="Proteomes" id="UP000007879"/>
    </source>
</evidence>
<dbReference type="OrthoDB" id="744564at2759"/>
<sequence>MAAPEDVLYLEARAVYGREFDTWVASLIQILQSKDRGINCLSFLRQLLVLASVTKYNRNLSSHVYRSLKAISLEPDQGQAKIRILAAAILRELSPLQKTLLRDFVAPTDPQNIPYIIPVLLAQSNVREQSTFLILHICRWLSLPGIEEDLCLSALSALHTIISHSTVFDKFSEDQVELVHSKLCQWLKQASRNSLSLTSSLFSSGGKKQVVPVKEIDGSTAQDIFTILSIGDFYSCDQLLNIKAFSMLRRWILVSRKSTLAGHSPSPGATPTPESFYQDRDRSSPPFSSLTVSMVGRTATPPSHTSTPSLTQSLSLRTATDAPDITSVALQYCMRVINQCERKPLKNTDDELIKACLYESVELLDLLCSLKRRVIHEVLATVKTLFTRISQDETYTRVLLALVKFFINHGESEYSYEPSVQTFFGDVLSNKFNDPGIAYDTVDFCISNLEKLCSSTSILTKYFPNLLKILAWSPSTYISEFVELLPAFISETTASEVLHSLLDLPCLSAVLTANYLLTNVPLAVEQGLLPQYTKCLLALQDQTHKLMFGHFLRVESGRGDTIDRLSYMHEILEDFNGHLRVVSAGDVVPLLLKMFFKVVIHFGSKTLLSELFNVLLERSLCLFDIPSYNDEVRKVVAEKMVDIFKTHPSLLVEKSHDINEVLMNLRTLKAGGGEVYLHLVWIVGEFAHTGYDSRCSAALLSKFFETLEMVGYEISQHIGQFSGYTVRLMMVLMSTLAKLASRCQDLIPRALLSLNKIVNQSIQNISAVSHRKLIFTRMSELSNILKMPSVASAVLTPPPNCCNPEEVLRQMNIATIMQSTTSLISGNNLPATVTLSPTAAT</sequence>
<dbReference type="EnsemblMetazoa" id="Aqu2.1.43408_001">
    <property type="protein sequence ID" value="Aqu2.1.43408_001"/>
    <property type="gene ID" value="Aqu2.1.43408"/>
</dbReference>
<evidence type="ECO:0000259" key="2">
    <source>
        <dbReference type="Pfam" id="PF14764"/>
    </source>
</evidence>
<dbReference type="OMA" id="LMLAYEF"/>
<reference evidence="6" key="1">
    <citation type="journal article" date="2010" name="Nature">
        <title>The Amphimedon queenslandica genome and the evolution of animal complexity.</title>
        <authorList>
            <person name="Srivastava M."/>
            <person name="Simakov O."/>
            <person name="Chapman J."/>
            <person name="Fahey B."/>
            <person name="Gauthier M.E."/>
            <person name="Mitros T."/>
            <person name="Richards G.S."/>
            <person name="Conaco C."/>
            <person name="Dacre M."/>
            <person name="Hellsten U."/>
            <person name="Larroux C."/>
            <person name="Putnam N.H."/>
            <person name="Stanke M."/>
            <person name="Adamska M."/>
            <person name="Darling A."/>
            <person name="Degnan S.M."/>
            <person name="Oakley T.H."/>
            <person name="Plachetzki D.C."/>
            <person name="Zhai Y."/>
            <person name="Adamski M."/>
            <person name="Calcino A."/>
            <person name="Cummins S.F."/>
            <person name="Goodstein D.M."/>
            <person name="Harris C."/>
            <person name="Jackson D.J."/>
            <person name="Leys S.P."/>
            <person name="Shu S."/>
            <person name="Woodcroft B.J."/>
            <person name="Vervoort M."/>
            <person name="Kosik K.S."/>
            <person name="Manning G."/>
            <person name="Degnan B.M."/>
            <person name="Rokhsar D.S."/>
        </authorList>
    </citation>
    <scope>NUCLEOTIDE SEQUENCE [LARGE SCALE GENOMIC DNA]</scope>
</reference>
<gene>
    <name evidence="5" type="primary">100636733</name>
</gene>
<feature type="compositionally biased region" description="Low complexity" evidence="1">
    <location>
        <begin position="298"/>
        <end position="314"/>
    </location>
</feature>
<name>A0A1X7VVH8_AMPQE</name>
<evidence type="ECO:0008006" key="7">
    <source>
        <dbReference type="Google" id="ProtNLM"/>
    </source>
</evidence>
<dbReference type="PANTHER" id="PTHR46488">
    <property type="entry name" value="AP-5 COMPLEX SUBUNIT ZETA-1"/>
    <property type="match status" value="1"/>
</dbReference>
<dbReference type="GO" id="GO:0044599">
    <property type="term" value="C:AP-5 adaptor complex"/>
    <property type="evidence" value="ECO:0007669"/>
    <property type="project" value="InterPro"/>
</dbReference>
<feature type="domain" description="AP-5 complex subunit zeta-1 C-terminal TPR" evidence="4">
    <location>
        <begin position="480"/>
        <end position="821"/>
    </location>
</feature>
<dbReference type="InParanoid" id="A0A1X7VVH8"/>
<dbReference type="Pfam" id="PF25153">
    <property type="entry name" value="TPR_AP5Z1"/>
    <property type="match status" value="1"/>
</dbReference>
<dbReference type="eggNOG" id="ENOG502QVBK">
    <property type="taxonomic scope" value="Eukaryota"/>
</dbReference>
<keyword evidence="6" id="KW-1185">Reference proteome</keyword>
<feature type="region of interest" description="Disordered" evidence="1">
    <location>
        <begin position="260"/>
        <end position="314"/>
    </location>
</feature>
<evidence type="ECO:0000259" key="4">
    <source>
        <dbReference type="Pfam" id="PF25154"/>
    </source>
</evidence>
<protein>
    <recommendedName>
        <fullName evidence="7">AP-5 complex subunit beta-1</fullName>
    </recommendedName>
</protein>
<feature type="domain" description="AP-5 complex subunit zeta-1 ARM repeats" evidence="2">
    <location>
        <begin position="353"/>
        <end position="468"/>
    </location>
</feature>
<dbReference type="KEGG" id="aqu:100636733"/>
<dbReference type="SUPFAM" id="SSF48371">
    <property type="entry name" value="ARM repeat"/>
    <property type="match status" value="1"/>
</dbReference>
<dbReference type="InterPro" id="IPR016024">
    <property type="entry name" value="ARM-type_fold"/>
</dbReference>
<evidence type="ECO:0000256" key="1">
    <source>
        <dbReference type="SAM" id="MobiDB-lite"/>
    </source>
</evidence>
<dbReference type="InterPro" id="IPR055450">
    <property type="entry name" value="AP5Z1_ARM"/>
</dbReference>
<dbReference type="STRING" id="400682.A0A1X7VVH8"/>
<feature type="domain" description="AP-5 complex subunit zeta-1 N-terminal TPR" evidence="3">
    <location>
        <begin position="8"/>
        <end position="259"/>
    </location>
</feature>
<dbReference type="InterPro" id="IPR056857">
    <property type="entry name" value="TPR_AP5Z1_N"/>
</dbReference>
<dbReference type="AlphaFoldDB" id="A0A1X7VVH8"/>
<dbReference type="PANTHER" id="PTHR46488:SF1">
    <property type="entry name" value="AP-5 COMPLEX SUBUNIT ZETA-1"/>
    <property type="match status" value="1"/>
</dbReference>
<dbReference type="InterPro" id="IPR056856">
    <property type="entry name" value="TPR_AP5Z1_C"/>
</dbReference>
<dbReference type="EnsemblMetazoa" id="XM_003382826.2">
    <property type="protein sequence ID" value="XP_003382874.1"/>
    <property type="gene ID" value="LOC100636733"/>
</dbReference>